<proteinExistence type="predicted"/>
<organism evidence="2 3">
    <name type="scientific">Leucobacter edaphi</name>
    <dbReference type="NCBI Taxonomy" id="2796472"/>
    <lineage>
        <taxon>Bacteria</taxon>
        <taxon>Bacillati</taxon>
        <taxon>Actinomycetota</taxon>
        <taxon>Actinomycetes</taxon>
        <taxon>Micrococcales</taxon>
        <taxon>Microbacteriaceae</taxon>
        <taxon>Leucobacter</taxon>
    </lineage>
</organism>
<keyword evidence="1" id="KW-0812">Transmembrane</keyword>
<keyword evidence="1" id="KW-1133">Transmembrane helix</keyword>
<evidence type="ECO:0000256" key="1">
    <source>
        <dbReference type="SAM" id="Phobius"/>
    </source>
</evidence>
<feature type="transmembrane region" description="Helical" evidence="1">
    <location>
        <begin position="461"/>
        <end position="481"/>
    </location>
</feature>
<keyword evidence="1" id="KW-0472">Membrane</keyword>
<protein>
    <recommendedName>
        <fullName evidence="4">DUF11 domain-containing protein</fullName>
    </recommendedName>
</protein>
<sequence length="495" mass="50868">MVHDAAFRNGARARTRGGVAARSRAGATLVIGGLLAGTALTGWGPESGEAAASPIESATVPAARAAKQPAARPLRVTATHLEPAVAGSTVTMSVVVADPRGEGGSQGWELRDHLPRGFSYVPGSARLSTATDSEELDPGVDGRVLSWRLPPLGGGREIGAEARIEFEAEVDAGLGPQQNLSNRVELRSRGAARSQGGAASSSIVRAQAVDRIAVMTRATVSIGQRVLGAPEEWVPDAEVSAELIVRNDGPSEVPGVVRVLVPEGLRDARLTAGEDWVCAPNDAEQDAVSCAFVGRGGGAFPVGVPLALELRGRIAEDARPGDRVESIARVRWLASDDGAAGSLPDLDESRATWTVVAPAPAVSDAGWIGADELSSRHDHGADREDGREALIDHESPAASGAEGLGIAHRGGGPASTDHPDAVQQADEVRADPAIALPLGASGALAVLGSLAVTGMDRGAPWVYGALGTLLMLLAGGGFLWLRHRRASRRTVTGES</sequence>
<dbReference type="RefSeq" id="WP_200132371.1">
    <property type="nucleotide sequence ID" value="NZ_JAEHOI010000007.1"/>
</dbReference>
<comment type="caution">
    <text evidence="2">The sequence shown here is derived from an EMBL/GenBank/DDBJ whole genome shotgun (WGS) entry which is preliminary data.</text>
</comment>
<reference evidence="2" key="1">
    <citation type="submission" date="2020-12" db="EMBL/GenBank/DDBJ databases">
        <title>Leucobacter sp. CAS2, isolated from Chromium sludge.</title>
        <authorList>
            <person name="Xu Z."/>
        </authorList>
    </citation>
    <scope>NUCLEOTIDE SEQUENCE</scope>
    <source>
        <strain evidence="2">CSA2</strain>
    </source>
</reference>
<keyword evidence="3" id="KW-1185">Reference proteome</keyword>
<gene>
    <name evidence="2" type="ORF">JD292_08785</name>
</gene>
<dbReference type="Proteomes" id="UP000618733">
    <property type="component" value="Unassembled WGS sequence"/>
</dbReference>
<accession>A0A934QE80</accession>
<dbReference type="EMBL" id="JAEHOI010000007">
    <property type="protein sequence ID" value="MBK0422170.1"/>
    <property type="molecule type" value="Genomic_DNA"/>
</dbReference>
<dbReference type="AlphaFoldDB" id="A0A934QE80"/>
<evidence type="ECO:0000313" key="3">
    <source>
        <dbReference type="Proteomes" id="UP000618733"/>
    </source>
</evidence>
<evidence type="ECO:0000313" key="2">
    <source>
        <dbReference type="EMBL" id="MBK0422170.1"/>
    </source>
</evidence>
<evidence type="ECO:0008006" key="4">
    <source>
        <dbReference type="Google" id="ProtNLM"/>
    </source>
</evidence>
<name>A0A934QE80_9MICO</name>